<dbReference type="HOGENOM" id="CLU_851127_0_0_1"/>
<name>L1JVM0_GUITC</name>
<dbReference type="InterPro" id="IPR012674">
    <property type="entry name" value="Calycin"/>
</dbReference>
<dbReference type="Gene3D" id="2.40.128.20">
    <property type="match status" value="1"/>
</dbReference>
<evidence type="ECO:0000313" key="3">
    <source>
        <dbReference type="EnsemblProtists" id="EKX52148"/>
    </source>
</evidence>
<reference evidence="4" key="2">
    <citation type="submission" date="2012-11" db="EMBL/GenBank/DDBJ databases">
        <authorList>
            <person name="Kuo A."/>
            <person name="Curtis B.A."/>
            <person name="Tanifuji G."/>
            <person name="Burki F."/>
            <person name="Gruber A."/>
            <person name="Irimia M."/>
            <person name="Maruyama S."/>
            <person name="Arias M.C."/>
            <person name="Ball S.G."/>
            <person name="Gile G.H."/>
            <person name="Hirakawa Y."/>
            <person name="Hopkins J.F."/>
            <person name="Rensing S.A."/>
            <person name="Schmutz J."/>
            <person name="Symeonidi A."/>
            <person name="Elias M."/>
            <person name="Eveleigh R.J."/>
            <person name="Herman E.K."/>
            <person name="Klute M.J."/>
            <person name="Nakayama T."/>
            <person name="Obornik M."/>
            <person name="Reyes-Prieto A."/>
            <person name="Armbrust E.V."/>
            <person name="Aves S.J."/>
            <person name="Beiko R.G."/>
            <person name="Coutinho P."/>
            <person name="Dacks J.B."/>
            <person name="Durnford D.G."/>
            <person name="Fast N.M."/>
            <person name="Green B.R."/>
            <person name="Grisdale C."/>
            <person name="Hempe F."/>
            <person name="Henrissat B."/>
            <person name="Hoppner M.P."/>
            <person name="Ishida K.-I."/>
            <person name="Kim E."/>
            <person name="Koreny L."/>
            <person name="Kroth P.G."/>
            <person name="Liu Y."/>
            <person name="Malik S.-B."/>
            <person name="Maier U.G."/>
            <person name="McRose D."/>
            <person name="Mock T."/>
            <person name="Neilson J.A."/>
            <person name="Onodera N.T."/>
            <person name="Poole A.M."/>
            <person name="Pritham E.J."/>
            <person name="Richards T.A."/>
            <person name="Rocap G."/>
            <person name="Roy S.W."/>
            <person name="Sarai C."/>
            <person name="Schaack S."/>
            <person name="Shirato S."/>
            <person name="Slamovits C.H."/>
            <person name="Spencer D.F."/>
            <person name="Suzuki S."/>
            <person name="Worden A.Z."/>
            <person name="Zauner S."/>
            <person name="Barry K."/>
            <person name="Bell C."/>
            <person name="Bharti A.K."/>
            <person name="Crow J.A."/>
            <person name="Grimwood J."/>
            <person name="Kramer R."/>
            <person name="Lindquist E."/>
            <person name="Lucas S."/>
            <person name="Salamov A."/>
            <person name="McFadden G.I."/>
            <person name="Lane C.E."/>
            <person name="Keeling P.J."/>
            <person name="Gray M.W."/>
            <person name="Grigoriev I.V."/>
            <person name="Archibald J.M."/>
        </authorList>
    </citation>
    <scope>NUCLEOTIDE SEQUENCE</scope>
    <source>
        <strain evidence="4">CCMP2712</strain>
    </source>
</reference>
<dbReference type="PaxDb" id="55529-EKX52148"/>
<keyword evidence="1" id="KW-0732">Signal</keyword>
<evidence type="ECO:0008006" key="5">
    <source>
        <dbReference type="Google" id="ProtNLM"/>
    </source>
</evidence>
<evidence type="ECO:0000256" key="1">
    <source>
        <dbReference type="SAM" id="SignalP"/>
    </source>
</evidence>
<organism evidence="2">
    <name type="scientific">Guillardia theta (strain CCMP2712)</name>
    <name type="common">Cryptophyte</name>
    <dbReference type="NCBI Taxonomy" id="905079"/>
    <lineage>
        <taxon>Eukaryota</taxon>
        <taxon>Cryptophyceae</taxon>
        <taxon>Pyrenomonadales</taxon>
        <taxon>Geminigeraceae</taxon>
        <taxon>Guillardia</taxon>
    </lineage>
</organism>
<evidence type="ECO:0000313" key="4">
    <source>
        <dbReference type="Proteomes" id="UP000011087"/>
    </source>
</evidence>
<reference evidence="3" key="3">
    <citation type="submission" date="2015-06" db="UniProtKB">
        <authorList>
            <consortium name="EnsemblProtists"/>
        </authorList>
    </citation>
    <scope>IDENTIFICATION</scope>
</reference>
<dbReference type="EMBL" id="JH992973">
    <property type="protein sequence ID" value="EKX52148.1"/>
    <property type="molecule type" value="Genomic_DNA"/>
</dbReference>
<proteinExistence type="predicted"/>
<dbReference type="OrthoDB" id="440612at2759"/>
<evidence type="ECO:0000313" key="2">
    <source>
        <dbReference type="EMBL" id="EKX52148.1"/>
    </source>
</evidence>
<dbReference type="SUPFAM" id="SSF50814">
    <property type="entry name" value="Lipocalins"/>
    <property type="match status" value="1"/>
</dbReference>
<dbReference type="AlphaFoldDB" id="L1JVM0"/>
<feature type="signal peptide" evidence="1">
    <location>
        <begin position="1"/>
        <end position="23"/>
    </location>
</feature>
<dbReference type="eggNOG" id="ENOG502RX60">
    <property type="taxonomic scope" value="Eukaryota"/>
</dbReference>
<dbReference type="KEGG" id="gtt:GUITHDRAFT_133874"/>
<reference evidence="2 4" key="1">
    <citation type="journal article" date="2012" name="Nature">
        <title>Algal genomes reveal evolutionary mosaicism and the fate of nucleomorphs.</title>
        <authorList>
            <consortium name="DOE Joint Genome Institute"/>
            <person name="Curtis B.A."/>
            <person name="Tanifuji G."/>
            <person name="Burki F."/>
            <person name="Gruber A."/>
            <person name="Irimia M."/>
            <person name="Maruyama S."/>
            <person name="Arias M.C."/>
            <person name="Ball S.G."/>
            <person name="Gile G.H."/>
            <person name="Hirakawa Y."/>
            <person name="Hopkins J.F."/>
            <person name="Kuo A."/>
            <person name="Rensing S.A."/>
            <person name="Schmutz J."/>
            <person name="Symeonidi A."/>
            <person name="Elias M."/>
            <person name="Eveleigh R.J."/>
            <person name="Herman E.K."/>
            <person name="Klute M.J."/>
            <person name="Nakayama T."/>
            <person name="Obornik M."/>
            <person name="Reyes-Prieto A."/>
            <person name="Armbrust E.V."/>
            <person name="Aves S.J."/>
            <person name="Beiko R.G."/>
            <person name="Coutinho P."/>
            <person name="Dacks J.B."/>
            <person name="Durnford D.G."/>
            <person name="Fast N.M."/>
            <person name="Green B.R."/>
            <person name="Grisdale C.J."/>
            <person name="Hempel F."/>
            <person name="Henrissat B."/>
            <person name="Hoppner M.P."/>
            <person name="Ishida K."/>
            <person name="Kim E."/>
            <person name="Koreny L."/>
            <person name="Kroth P.G."/>
            <person name="Liu Y."/>
            <person name="Malik S.B."/>
            <person name="Maier U.G."/>
            <person name="McRose D."/>
            <person name="Mock T."/>
            <person name="Neilson J.A."/>
            <person name="Onodera N.T."/>
            <person name="Poole A.M."/>
            <person name="Pritham E.J."/>
            <person name="Richards T.A."/>
            <person name="Rocap G."/>
            <person name="Roy S.W."/>
            <person name="Sarai C."/>
            <person name="Schaack S."/>
            <person name="Shirato S."/>
            <person name="Slamovits C.H."/>
            <person name="Spencer D.F."/>
            <person name="Suzuki S."/>
            <person name="Worden A.Z."/>
            <person name="Zauner S."/>
            <person name="Barry K."/>
            <person name="Bell C."/>
            <person name="Bharti A.K."/>
            <person name="Crow J.A."/>
            <person name="Grimwood J."/>
            <person name="Kramer R."/>
            <person name="Lindquist E."/>
            <person name="Lucas S."/>
            <person name="Salamov A."/>
            <person name="McFadden G.I."/>
            <person name="Lane C.E."/>
            <person name="Keeling P.J."/>
            <person name="Gray M.W."/>
            <person name="Grigoriev I.V."/>
            <person name="Archibald J.M."/>
        </authorList>
    </citation>
    <scope>NUCLEOTIDE SEQUENCE</scope>
    <source>
        <strain evidence="2 4">CCMP2712</strain>
    </source>
</reference>
<dbReference type="RefSeq" id="XP_005839128.1">
    <property type="nucleotide sequence ID" value="XM_005839071.1"/>
</dbReference>
<protein>
    <recommendedName>
        <fullName evidence="5">Lipocalin/cytosolic fatty-acid binding domain-containing protein</fullName>
    </recommendedName>
</protein>
<dbReference type="Proteomes" id="UP000011087">
    <property type="component" value="Unassembled WGS sequence"/>
</dbReference>
<feature type="chain" id="PRO_5008771835" description="Lipocalin/cytosolic fatty-acid binding domain-containing protein" evidence="1">
    <location>
        <begin position="24"/>
        <end position="327"/>
    </location>
</feature>
<accession>L1JVM0</accession>
<gene>
    <name evidence="2" type="ORF">GUITHDRAFT_133874</name>
</gene>
<sequence length="327" mass="36638">MQMSLRPVLSLLLCVCMMQTASSFRHFLVPAQPGHEVREGSCNQPPPFVSIPVPKRHVGHSPASGTRLTKAIRGVEALAQTISAVKQEIARRDVFLHIAKKRAYADEPAAAADKCPNLKEISKKSRPSDFTEDLYQGIWYELAYHDVTQANYFCGCTRFNFTIRSNNMIEDMFTTTCPMTGVLPGEDVAKKIYTLNMTIQYDKSKPGEFLEKGFAYNFPNYVLYVWKKTANGKTYYDRSLQMQCVEAAGKILFVGINFLARGPKVSKAELDEMFDKAKELGIDRYGGDRAGMYMVKHDGCEYPVSTDASVMGPRSDFPGPLMDKVCL</sequence>
<keyword evidence="4" id="KW-1185">Reference proteome</keyword>
<dbReference type="GeneID" id="17308937"/>
<dbReference type="EnsemblProtists" id="EKX52148">
    <property type="protein sequence ID" value="EKX52148"/>
    <property type="gene ID" value="GUITHDRAFT_133874"/>
</dbReference>